<evidence type="ECO:0000313" key="3">
    <source>
        <dbReference type="Proteomes" id="UP000003688"/>
    </source>
</evidence>
<feature type="transmembrane region" description="Helical" evidence="1">
    <location>
        <begin position="9"/>
        <end position="31"/>
    </location>
</feature>
<gene>
    <name evidence="2" type="ORF">Cflav_PD2430</name>
</gene>
<dbReference type="Proteomes" id="UP000003688">
    <property type="component" value="Unassembled WGS sequence"/>
</dbReference>
<keyword evidence="1" id="KW-1133">Transmembrane helix</keyword>
<dbReference type="OrthoDB" id="9768147at2"/>
<dbReference type="STRING" id="320771.Cflav_PD2430"/>
<dbReference type="AlphaFoldDB" id="B9XLW8"/>
<reference evidence="2 3" key="1">
    <citation type="journal article" date="2011" name="J. Bacteriol.">
        <title>Genome sequence of 'Pedosphaera parvula' Ellin514, an aerobic Verrucomicrobial isolate from pasture soil.</title>
        <authorList>
            <person name="Kant R."/>
            <person name="van Passel M.W."/>
            <person name="Sangwan P."/>
            <person name="Palva A."/>
            <person name="Lucas S."/>
            <person name="Copeland A."/>
            <person name="Lapidus A."/>
            <person name="Glavina Del Rio T."/>
            <person name="Dalin E."/>
            <person name="Tice H."/>
            <person name="Bruce D."/>
            <person name="Goodwin L."/>
            <person name="Pitluck S."/>
            <person name="Chertkov O."/>
            <person name="Larimer F.W."/>
            <person name="Land M.L."/>
            <person name="Hauser L."/>
            <person name="Brettin T.S."/>
            <person name="Detter J.C."/>
            <person name="Han S."/>
            <person name="de Vos W.M."/>
            <person name="Janssen P.H."/>
            <person name="Smidt H."/>
        </authorList>
    </citation>
    <scope>NUCLEOTIDE SEQUENCE [LARGE SCALE GENOMIC DNA]</scope>
    <source>
        <strain evidence="2 3">Ellin514</strain>
    </source>
</reference>
<keyword evidence="1" id="KW-0472">Membrane</keyword>
<evidence type="ECO:0000256" key="1">
    <source>
        <dbReference type="SAM" id="Phobius"/>
    </source>
</evidence>
<accession>B9XLW8</accession>
<comment type="caution">
    <text evidence="2">The sequence shown here is derived from an EMBL/GenBank/DDBJ whole genome shotgun (WGS) entry which is preliminary data.</text>
</comment>
<dbReference type="RefSeq" id="WP_007416807.1">
    <property type="nucleotide sequence ID" value="NZ_ABOX02000031.1"/>
</dbReference>
<protein>
    <submittedName>
        <fullName evidence="2">Uncharacterized protein</fullName>
    </submittedName>
</protein>
<organism evidence="2 3">
    <name type="scientific">Pedosphaera parvula (strain Ellin514)</name>
    <dbReference type="NCBI Taxonomy" id="320771"/>
    <lineage>
        <taxon>Bacteria</taxon>
        <taxon>Pseudomonadati</taxon>
        <taxon>Verrucomicrobiota</taxon>
        <taxon>Pedosphaerae</taxon>
        <taxon>Pedosphaerales</taxon>
        <taxon>Pedosphaeraceae</taxon>
        <taxon>Pedosphaera</taxon>
    </lineage>
</organism>
<evidence type="ECO:0000313" key="2">
    <source>
        <dbReference type="EMBL" id="EEF59225.1"/>
    </source>
</evidence>
<sequence length="1249" mass="138335" precursor="true">MKRRSEQGVALVVTLILLSVITFMAVAFLAISRHEREGVINRSHQNDSVFAADAAIEHIKAKLVSEMLVNNNGFNVGLLVSTNFINTNGFVRGLASFTNVNYDIRNTGQPLTQNDFLQNVANLLILPRPPVFVSTNQAQRNGQLASEFRFYLDFNRNGVYDTNGWVTPYYGLVPPKINPRAPFFAIGDPEWIGILDRPELPHSRSNQFVARYAFIALPMGSAMDINYLHNVAKYYTGTGQPYEGFRRDQGVGTWEINVGAFLFALNPTVWGAGGSTYAYDPIGNAQTVGLGFQDAADILAYRFNNNWNNPLTFAQMYPGATPSTLFQLDHADGYSLGLLATNAANFTVQDPDFNRTTTRWSGSDNTNWFFTPQDFFKVGSGANSFSGRLASIGLPSPTTDTTNQYTFYNLLQQLGVDSMPESGKINVNYENLNGRNATNFQNWAPVEFFTNAANAMLSTLSSEPGYTNLSTSYIPLYPTNGYTPAVHRMLQLAANIYDATTSREFRSGSSGYPYFPSVFKPILGVTNGNEIYIKNYVEVATQLNGYTNNFYDLSDLSATNLSALKSAISANPTNVNVYGIPWVIGAKKGFPNFNEFSMGNVMQLTRRIQIKKDNQTDPVNKWHYRTQYAVGISNVVGVEMWNSYSNAYPRDVKIIVNNDLTMWLTNDLGVMRYTTNKLSLTGSAQLGPNIWLGATNLNYARAFSIPLSTNYVFVPDSILHYNPLGLQANASAPSENSDFEENTGVSSQNWGLNVTNRLRVMMIDSQSGRLLDFVELSGLDDHQNIMQDLQNPLQAGDPQASASVWDSKTASLVPQITQGMWNQIQISLGSQVSSSEWVKYMINTPNEFAKAAEIANFQLFYTGATNLLKMQTPFVPTGQLLSYNSWQANDPLVHFTSWDLGNTNLLTRIKLGTPLYSTNIVKNIGLLNDRYSPWGGNPNKASDKHPFDLAYKDPLVARSDNWQFPTNRFPSVGWLGRVHRGTPWQTIYLKSPSIATNQFDDWEKWTGNRYKNQIVVKTGIPDAPLTHPTNDWKIVGLFTAAPNDNAARGQLSINQSNAPSWYAMLGGAIALSNSTPDIDLDTVSPQPAKYTPFVIDPIKNNLAISNILVAINDVRRTNYLGGVFTNLGNILAVPELSTNSPFLNRSSDVQVQKALSDSVYEAIPQQILGLLKVGQPQYVIYAYGQSLKPADRSLYQGSGPYFGLCTNYTVTGESLIRAVIHVENPPVPGQTQLAQPRVVVDQYNVLPPD</sequence>
<keyword evidence="1" id="KW-0812">Transmembrane</keyword>
<name>B9XLW8_PEDPL</name>
<proteinExistence type="predicted"/>
<keyword evidence="3" id="KW-1185">Reference proteome</keyword>
<dbReference type="EMBL" id="ABOX02000031">
    <property type="protein sequence ID" value="EEF59225.1"/>
    <property type="molecule type" value="Genomic_DNA"/>
</dbReference>